<feature type="compositionally biased region" description="Low complexity" evidence="1">
    <location>
        <begin position="246"/>
        <end position="268"/>
    </location>
</feature>
<evidence type="ECO:0000256" key="2">
    <source>
        <dbReference type="SAM" id="Phobius"/>
    </source>
</evidence>
<evidence type="ECO:0000313" key="3">
    <source>
        <dbReference type="EMBL" id="MCO8274977.1"/>
    </source>
</evidence>
<feature type="region of interest" description="Disordered" evidence="1">
    <location>
        <begin position="137"/>
        <end position="164"/>
    </location>
</feature>
<organism evidence="3 4">
    <name type="scientific">Paractinoplanes aksuensis</name>
    <dbReference type="NCBI Taxonomy" id="2939490"/>
    <lineage>
        <taxon>Bacteria</taxon>
        <taxon>Bacillati</taxon>
        <taxon>Actinomycetota</taxon>
        <taxon>Actinomycetes</taxon>
        <taxon>Micromonosporales</taxon>
        <taxon>Micromonosporaceae</taxon>
        <taxon>Paractinoplanes</taxon>
    </lineage>
</organism>
<dbReference type="RefSeq" id="WP_253241042.1">
    <property type="nucleotide sequence ID" value="NZ_JAMYJR010000033.1"/>
</dbReference>
<name>A0ABT1DVU5_9ACTN</name>
<dbReference type="Gene3D" id="1.25.40.10">
    <property type="entry name" value="Tetratricopeptide repeat domain"/>
    <property type="match status" value="1"/>
</dbReference>
<dbReference type="Proteomes" id="UP001523369">
    <property type="component" value="Unassembled WGS sequence"/>
</dbReference>
<dbReference type="InterPro" id="IPR011990">
    <property type="entry name" value="TPR-like_helical_dom_sf"/>
</dbReference>
<proteinExistence type="predicted"/>
<evidence type="ECO:0008006" key="5">
    <source>
        <dbReference type="Google" id="ProtNLM"/>
    </source>
</evidence>
<protein>
    <recommendedName>
        <fullName evidence="5">Tetratricopeptide repeat protein</fullName>
    </recommendedName>
</protein>
<dbReference type="EMBL" id="JAMYJR010000033">
    <property type="protein sequence ID" value="MCO8274977.1"/>
    <property type="molecule type" value="Genomic_DNA"/>
</dbReference>
<keyword evidence="2" id="KW-0472">Membrane</keyword>
<sequence>MPDSSAFAHARQQAHDLVEAGDPAGARALLETAVANGRTALAGGDPELLETMRQLAGLHAAAGDPQGARRVLEEAPGRLSDGDPLAVMLAYDLAVVAEDLANRHVARTNYAKVAEFGPAAFGDDHWTVERARTYLATGPAGNESAPSTSAPPVSPARLMSGPPAYEPVTPAPVFAPTPPARPRRAWLPAALGGVAGGAIVAVVVAVLLTRPDAPVETTAAVQPIAPTSSAAAVTTPASQAPPPTTSPAKAEPSTVRPTTVKPTTVEPSPLKPTPAKPAARTRIVAPKAGTSVPYPFDTRFTVAPSDVSAKDTVVALLICVAGRCYLDGKLDIIGDGAAPYTIYLGSTRPEGAGVACKLRLDRLPARTYTTLVAARDKAIADGSWGDKGTPMSALNPTPLSTLTVTKAP</sequence>
<evidence type="ECO:0000256" key="1">
    <source>
        <dbReference type="SAM" id="MobiDB-lite"/>
    </source>
</evidence>
<feature type="region of interest" description="Disordered" evidence="1">
    <location>
        <begin position="231"/>
        <end position="278"/>
    </location>
</feature>
<reference evidence="3 4" key="1">
    <citation type="submission" date="2022-06" db="EMBL/GenBank/DDBJ databases">
        <title>New Species of the Genus Actinoplanes, ActinopZanes ferrugineus.</title>
        <authorList>
            <person name="Ding P."/>
        </authorList>
    </citation>
    <scope>NUCLEOTIDE SEQUENCE [LARGE SCALE GENOMIC DNA]</scope>
    <source>
        <strain evidence="3 4">TRM88003</strain>
    </source>
</reference>
<feature type="transmembrane region" description="Helical" evidence="2">
    <location>
        <begin position="185"/>
        <end position="208"/>
    </location>
</feature>
<keyword evidence="2" id="KW-1133">Transmembrane helix</keyword>
<comment type="caution">
    <text evidence="3">The sequence shown here is derived from an EMBL/GenBank/DDBJ whole genome shotgun (WGS) entry which is preliminary data.</text>
</comment>
<dbReference type="SUPFAM" id="SSF48452">
    <property type="entry name" value="TPR-like"/>
    <property type="match status" value="1"/>
</dbReference>
<keyword evidence="4" id="KW-1185">Reference proteome</keyword>
<accession>A0ABT1DVU5</accession>
<evidence type="ECO:0000313" key="4">
    <source>
        <dbReference type="Proteomes" id="UP001523369"/>
    </source>
</evidence>
<keyword evidence="2" id="KW-0812">Transmembrane</keyword>
<gene>
    <name evidence="3" type="ORF">M1L60_30790</name>
</gene>